<dbReference type="AlphaFoldDB" id="A0A1I1CUQ5"/>
<dbReference type="Proteomes" id="UP000182192">
    <property type="component" value="Unassembled WGS sequence"/>
</dbReference>
<name>A0A1I1CUQ5_RUMAL</name>
<accession>A0A1I1CUQ5</accession>
<proteinExistence type="predicted"/>
<dbReference type="OrthoDB" id="1822997at2"/>
<dbReference type="EMBL" id="FOKQ01000001">
    <property type="protein sequence ID" value="SFB66459.1"/>
    <property type="molecule type" value="Genomic_DNA"/>
</dbReference>
<evidence type="ECO:0000313" key="1">
    <source>
        <dbReference type="EMBL" id="SFB66459.1"/>
    </source>
</evidence>
<dbReference type="RefSeq" id="WP_074959516.1">
    <property type="nucleotide sequence ID" value="NZ_FOKQ01000001.1"/>
</dbReference>
<sequence>MLEIKIGEQGALFEICVNGQIQKITLDMLHPIWRDIKDNGIEDIEYLSADICGDLVACCACVSQGQGGIVFVWDTVTESIVHYSDGCYAVRALVCDDMVYTIREVHGYGIRARLELDHCPFGTKDTEFECENCEIDDHICFAEDKRDYFIDFDENGKAFLVKKDD</sequence>
<protein>
    <submittedName>
        <fullName evidence="1">Uncharacterized protein</fullName>
    </submittedName>
</protein>
<organism evidence="1 2">
    <name type="scientific">Ruminococcus albus</name>
    <dbReference type="NCBI Taxonomy" id="1264"/>
    <lineage>
        <taxon>Bacteria</taxon>
        <taxon>Bacillati</taxon>
        <taxon>Bacillota</taxon>
        <taxon>Clostridia</taxon>
        <taxon>Eubacteriales</taxon>
        <taxon>Oscillospiraceae</taxon>
        <taxon>Ruminococcus</taxon>
    </lineage>
</organism>
<reference evidence="1 2" key="1">
    <citation type="submission" date="2016-10" db="EMBL/GenBank/DDBJ databases">
        <authorList>
            <person name="de Groot N.N."/>
        </authorList>
    </citation>
    <scope>NUCLEOTIDE SEQUENCE [LARGE SCALE GENOMIC DNA]</scope>
    <source>
        <strain evidence="1 2">AR67</strain>
    </source>
</reference>
<gene>
    <name evidence="1" type="ORF">SAMN02910406_00076</name>
</gene>
<evidence type="ECO:0000313" key="2">
    <source>
        <dbReference type="Proteomes" id="UP000182192"/>
    </source>
</evidence>